<dbReference type="RefSeq" id="XP_030829216.1">
    <property type="nucleotide sequence ID" value="XM_030973356.1"/>
</dbReference>
<dbReference type="PANTHER" id="PTHR43918:SF4">
    <property type="entry name" value="CARBOXYLIC ESTER HYDROLASE"/>
    <property type="match status" value="1"/>
</dbReference>
<dbReference type="InterPro" id="IPR050654">
    <property type="entry name" value="AChE-related_enzymes"/>
</dbReference>
<evidence type="ECO:0000256" key="1">
    <source>
        <dbReference type="ARBA" id="ARBA00005964"/>
    </source>
</evidence>
<evidence type="ECO:0000259" key="8">
    <source>
        <dbReference type="Pfam" id="PF00135"/>
    </source>
</evidence>
<reference evidence="9" key="2">
    <citation type="submission" date="2021-01" db="UniProtKB">
        <authorList>
            <consortium name="EnsemblMetazoa"/>
        </authorList>
    </citation>
    <scope>IDENTIFICATION</scope>
</reference>
<evidence type="ECO:0000256" key="2">
    <source>
        <dbReference type="ARBA" id="ARBA00022487"/>
    </source>
</evidence>
<dbReference type="InterPro" id="IPR019826">
    <property type="entry name" value="Carboxylesterase_B_AS"/>
</dbReference>
<feature type="active site" description="Charge relay system" evidence="5">
    <location>
        <position position="332"/>
    </location>
</feature>
<dbReference type="PRINTS" id="PR00878">
    <property type="entry name" value="CHOLNESTRASE"/>
</dbReference>
<dbReference type="Gene3D" id="3.40.50.1820">
    <property type="entry name" value="alpha/beta hydrolase"/>
    <property type="match status" value="1"/>
</dbReference>
<proteinExistence type="inferred from homology"/>
<comment type="similarity">
    <text evidence="1 6">Belongs to the type-B carboxylesterase/lipase family.</text>
</comment>
<dbReference type="PROSITE" id="PS00122">
    <property type="entry name" value="CARBOXYLESTERASE_B_1"/>
    <property type="match status" value="1"/>
</dbReference>
<dbReference type="InterPro" id="IPR019819">
    <property type="entry name" value="Carboxylesterase_B_CS"/>
</dbReference>
<dbReference type="OrthoDB" id="19653at2759"/>
<keyword evidence="7" id="KW-0175">Coiled coil</keyword>
<feature type="coiled-coil region" evidence="7">
    <location>
        <begin position="567"/>
        <end position="594"/>
    </location>
</feature>
<dbReference type="EC" id="3.1.1.-" evidence="6"/>
<dbReference type="InParanoid" id="A0A7M7N095"/>
<evidence type="ECO:0000256" key="7">
    <source>
        <dbReference type="SAM" id="Coils"/>
    </source>
</evidence>
<dbReference type="PROSITE" id="PS00941">
    <property type="entry name" value="CARBOXYLESTERASE_B_2"/>
    <property type="match status" value="1"/>
</dbReference>
<dbReference type="InterPro" id="IPR029058">
    <property type="entry name" value="AB_hydrolase_fold"/>
</dbReference>
<sequence>MDFYILLSLLFLALMPEVSIADPNVTVAQGMLVGKTVNFTEENFINVNKDVDIYLGVPFAEPPRRFKPPVAKQPWDGPLNVTEFKDACTQIPLIGTIMESMSEDCLYLNVYSPSPKPTNATVMVWIHGGGFTSGTANQYDYYGVPLVAVGDVIVVTINYRLGVFAKFTTKDAEAPGNVGMLDQVAALQWINDNIEAFGGDKDRITLFGESAGGAAVEYLTLSKRSRGLFNQAIIQSGSTVPNWSFDRRPAEMEVQDAKNLGEALGCDTSPSTVLIACLETKNATEIISSSVPAYSTCPVSVDGDFLDDEPANLYKNKDFTRCPILTGTNRDEGTLLLIALFPTDASNAPRPEVNSSGLDGLIRSVSASYGVTEDILIAAIRQEYTDWTIADNSSANQMPSFIEYAGDQGFSCPSDQFARYHAGVGDTVFKYFFTHEPSGSVYQGFPEWFGAGHGEELTFVFGTPFVEQLSDRDIYLLTDEEKTLSVKMMKSWTNFAKYGDPTHGANPNEGLGSWPSFTVPELSYKEISLDIANDGVGRALKARQCHFWNDYFPKLQKFVASQSMDDLSEWQNEFKNWQGQLTNWQQAYDEYKEAPKCN</sequence>
<dbReference type="AlphaFoldDB" id="A0A7M7N095"/>
<dbReference type="FunCoup" id="A0A7M7N095">
    <property type="interactions" value="55"/>
</dbReference>
<evidence type="ECO:0000256" key="5">
    <source>
        <dbReference type="PIRSR" id="PIRSR600997-1"/>
    </source>
</evidence>
<feature type="active site" description="Acyl-ester intermediate" evidence="5">
    <location>
        <position position="210"/>
    </location>
</feature>
<feature type="domain" description="Carboxylesterase type B" evidence="8">
    <location>
        <begin position="22"/>
        <end position="548"/>
    </location>
</feature>
<dbReference type="GO" id="GO:0004104">
    <property type="term" value="F:cholinesterase activity"/>
    <property type="evidence" value="ECO:0007669"/>
    <property type="project" value="InterPro"/>
</dbReference>
<dbReference type="InterPro" id="IPR002018">
    <property type="entry name" value="CarbesteraseB"/>
</dbReference>
<dbReference type="Pfam" id="PF00135">
    <property type="entry name" value="COesterase"/>
    <property type="match status" value="1"/>
</dbReference>
<evidence type="ECO:0000256" key="6">
    <source>
        <dbReference type="RuleBase" id="RU361235"/>
    </source>
</evidence>
<dbReference type="EnsemblMetazoa" id="XM_030973356">
    <property type="protein sequence ID" value="XP_030829216"/>
    <property type="gene ID" value="LOC100891067"/>
</dbReference>
<keyword evidence="3 6" id="KW-0378">Hydrolase</keyword>
<protein>
    <recommendedName>
        <fullName evidence="6">Carboxylic ester hydrolase</fullName>
        <ecNumber evidence="6">3.1.1.-</ecNumber>
    </recommendedName>
</protein>
<dbReference type="SUPFAM" id="SSF53474">
    <property type="entry name" value="alpha/beta-Hydrolases"/>
    <property type="match status" value="1"/>
</dbReference>
<keyword evidence="4" id="KW-1015">Disulfide bond</keyword>
<keyword evidence="6" id="KW-0732">Signal</keyword>
<evidence type="ECO:0000313" key="9">
    <source>
        <dbReference type="EnsemblMetazoa" id="XP_030829216"/>
    </source>
</evidence>
<dbReference type="PANTHER" id="PTHR43918">
    <property type="entry name" value="ACETYLCHOLINESTERASE"/>
    <property type="match status" value="1"/>
</dbReference>
<keyword evidence="10" id="KW-1185">Reference proteome</keyword>
<name>A0A7M7N095_STRPU</name>
<dbReference type="Proteomes" id="UP000007110">
    <property type="component" value="Unassembled WGS sequence"/>
</dbReference>
<feature type="signal peptide" evidence="6">
    <location>
        <begin position="1"/>
        <end position="21"/>
    </location>
</feature>
<evidence type="ECO:0000256" key="4">
    <source>
        <dbReference type="ARBA" id="ARBA00023157"/>
    </source>
</evidence>
<evidence type="ECO:0000313" key="10">
    <source>
        <dbReference type="Proteomes" id="UP000007110"/>
    </source>
</evidence>
<feature type="chain" id="PRO_5029933516" description="Carboxylic ester hydrolase" evidence="6">
    <location>
        <begin position="22"/>
        <end position="598"/>
    </location>
</feature>
<dbReference type="OMA" id="CMSTESS"/>
<keyword evidence="2" id="KW-0719">Serine esterase</keyword>
<dbReference type="FunFam" id="3.40.50.1820:FF:000128">
    <property type="entry name" value="Carboxylic ester hydrolase"/>
    <property type="match status" value="1"/>
</dbReference>
<dbReference type="GeneID" id="100891067"/>
<dbReference type="InterPro" id="IPR000997">
    <property type="entry name" value="Cholinesterase"/>
</dbReference>
<accession>A0A7M7N095</accession>
<organism evidence="9 10">
    <name type="scientific">Strongylocentrotus purpuratus</name>
    <name type="common">Purple sea urchin</name>
    <dbReference type="NCBI Taxonomy" id="7668"/>
    <lineage>
        <taxon>Eukaryota</taxon>
        <taxon>Metazoa</taxon>
        <taxon>Echinodermata</taxon>
        <taxon>Eleutherozoa</taxon>
        <taxon>Echinozoa</taxon>
        <taxon>Echinoidea</taxon>
        <taxon>Euechinoidea</taxon>
        <taxon>Echinacea</taxon>
        <taxon>Camarodonta</taxon>
        <taxon>Echinidea</taxon>
        <taxon>Strongylocentrotidae</taxon>
        <taxon>Strongylocentrotus</taxon>
    </lineage>
</organism>
<dbReference type="KEGG" id="spu:100891067"/>
<feature type="active site" description="Charge relay system" evidence="5">
    <location>
        <position position="453"/>
    </location>
</feature>
<reference evidence="10" key="1">
    <citation type="submission" date="2015-02" db="EMBL/GenBank/DDBJ databases">
        <title>Genome sequencing for Strongylocentrotus purpuratus.</title>
        <authorList>
            <person name="Murali S."/>
            <person name="Liu Y."/>
            <person name="Vee V."/>
            <person name="English A."/>
            <person name="Wang M."/>
            <person name="Skinner E."/>
            <person name="Han Y."/>
            <person name="Muzny D.M."/>
            <person name="Worley K.C."/>
            <person name="Gibbs R.A."/>
        </authorList>
    </citation>
    <scope>NUCLEOTIDE SEQUENCE</scope>
</reference>
<evidence type="ECO:0000256" key="3">
    <source>
        <dbReference type="ARBA" id="ARBA00022801"/>
    </source>
</evidence>